<evidence type="ECO:0000256" key="2">
    <source>
        <dbReference type="SAM" id="MobiDB-lite"/>
    </source>
</evidence>
<dbReference type="SMART" id="SM00490">
    <property type="entry name" value="HELICc"/>
    <property type="match status" value="1"/>
</dbReference>
<dbReference type="InterPro" id="IPR038718">
    <property type="entry name" value="SNF2-like_sf"/>
</dbReference>
<evidence type="ECO:0000259" key="3">
    <source>
        <dbReference type="PROSITE" id="PS51192"/>
    </source>
</evidence>
<dbReference type="Proteomes" id="UP000318331">
    <property type="component" value="Unassembled WGS sequence"/>
</dbReference>
<keyword evidence="5" id="KW-0347">Helicase</keyword>
<feature type="domain" description="Helicase C-terminal" evidence="4">
    <location>
        <begin position="859"/>
        <end position="1015"/>
    </location>
</feature>
<dbReference type="SMART" id="SM00487">
    <property type="entry name" value="DEXDc"/>
    <property type="match status" value="1"/>
</dbReference>
<dbReference type="Gene3D" id="3.40.50.10810">
    <property type="entry name" value="Tandem AAA-ATPase domain"/>
    <property type="match status" value="1"/>
</dbReference>
<dbReference type="PROSITE" id="PS51192">
    <property type="entry name" value="HELICASE_ATP_BIND_1"/>
    <property type="match status" value="1"/>
</dbReference>
<keyword evidence="5" id="KW-0067">ATP-binding</keyword>
<evidence type="ECO:0000259" key="4">
    <source>
        <dbReference type="PROSITE" id="PS51194"/>
    </source>
</evidence>
<dbReference type="PANTHER" id="PTHR10799">
    <property type="entry name" value="SNF2/RAD54 HELICASE FAMILY"/>
    <property type="match status" value="1"/>
</dbReference>
<feature type="compositionally biased region" description="Polar residues" evidence="2">
    <location>
        <begin position="58"/>
        <end position="68"/>
    </location>
</feature>
<gene>
    <name evidence="5" type="ORF">FB466_1517</name>
</gene>
<feature type="region of interest" description="Disordered" evidence="2">
    <location>
        <begin position="58"/>
        <end position="79"/>
    </location>
</feature>
<comment type="caution">
    <text evidence="5">The sequence shown here is derived from an EMBL/GenBank/DDBJ whole genome shotgun (WGS) entry which is preliminary data.</text>
</comment>
<dbReference type="EMBL" id="VFPN01000002">
    <property type="protein sequence ID" value="TQM63260.1"/>
    <property type="molecule type" value="Genomic_DNA"/>
</dbReference>
<dbReference type="InterPro" id="IPR001650">
    <property type="entry name" value="Helicase_C-like"/>
</dbReference>
<protein>
    <submittedName>
        <fullName evidence="5">Helicase-like protein</fullName>
    </submittedName>
</protein>
<dbReference type="Pfam" id="PF00176">
    <property type="entry name" value="SNF2-rel_dom"/>
    <property type="match status" value="1"/>
</dbReference>
<keyword evidence="6" id="KW-1185">Reference proteome</keyword>
<dbReference type="PROSITE" id="PS51194">
    <property type="entry name" value="HELICASE_CTER"/>
    <property type="match status" value="1"/>
</dbReference>
<dbReference type="InterPro" id="IPR027417">
    <property type="entry name" value="P-loop_NTPase"/>
</dbReference>
<dbReference type="AlphaFoldDB" id="A0A543HYA7"/>
<dbReference type="OrthoDB" id="9760715at2"/>
<evidence type="ECO:0000313" key="5">
    <source>
        <dbReference type="EMBL" id="TQM63260.1"/>
    </source>
</evidence>
<accession>A0A543HYA7</accession>
<keyword evidence="5" id="KW-0547">Nucleotide-binding</keyword>
<feature type="domain" description="Helicase ATP-binding" evidence="3">
    <location>
        <begin position="545"/>
        <end position="715"/>
    </location>
</feature>
<organism evidence="5 6">
    <name type="scientific">Klugiella xanthotipulae</name>
    <dbReference type="NCBI Taxonomy" id="244735"/>
    <lineage>
        <taxon>Bacteria</taxon>
        <taxon>Bacillati</taxon>
        <taxon>Actinomycetota</taxon>
        <taxon>Actinomycetes</taxon>
        <taxon>Micrococcales</taxon>
        <taxon>Microbacteriaceae</taxon>
        <taxon>Klugiella</taxon>
    </lineage>
</organism>
<dbReference type="GO" id="GO:0005524">
    <property type="term" value="F:ATP binding"/>
    <property type="evidence" value="ECO:0007669"/>
    <property type="project" value="InterPro"/>
</dbReference>
<keyword evidence="1" id="KW-0378">Hydrolase</keyword>
<name>A0A543HYA7_9MICO</name>
<dbReference type="Gene3D" id="3.40.50.300">
    <property type="entry name" value="P-loop containing nucleotide triphosphate hydrolases"/>
    <property type="match status" value="1"/>
</dbReference>
<dbReference type="GO" id="GO:0016787">
    <property type="term" value="F:hydrolase activity"/>
    <property type="evidence" value="ECO:0007669"/>
    <property type="project" value="UniProtKB-KW"/>
</dbReference>
<dbReference type="Pfam" id="PF00271">
    <property type="entry name" value="Helicase_C"/>
    <property type="match status" value="1"/>
</dbReference>
<sequence length="1019" mass="111862">MSRPAQPHSAAEPHGDAWRIALNELLPTSGGEAASPRTHAHTALALYFELRELIPRSTSKWNGPTSRTAGAPRRAGQDGIGNGEYRLAVRPVARTARGWARGSITWSNIPHLLNRQNLDPAQHRWFCQFVALHRAGTPATPGQDLDWVFLGDWGNPVLWQLLRQAAELGIPCVGPTAAARVLVGERATLNLTATRDADGIRMRPTLTIDGSALPVSAAHAIGTHGIYTFTLTKPHTYCVAPTEMPLTSEQLTLLSSSRAATGITVPATEADEFLRDFLPRLREGIEVTSPDVSIPLPPLAPPTLVVTATFGPRHSLTLAWRWEHRRRASEPPRVRDLLPEGVIPESWFAGADETSALPRSIRLRGIDAAECAVRILPALQEIHGVRVESAGTDPHYQELTGTPRLTVTTIPTERPDWFDLGVIVTVDGQDVPFAPLFRALATGTRKLLLVDGRYLSLTHPALVPLAELISASGELAEWETTPVMSRYQTSLWADIEDLADESRPAREWRDLVAGLSGDTPQSVTPPRGLNATLRPYQAEGFSWLAVLWQQRLGAILADDMGLGKTIQCLALMQHVAETRPPTGARQPFLVVAPTSVVSTWVSEARRFTPDLVICEITTTEAVGTVSLSEAAAMADIVVTSYALLRLDIDAYRAVATGSGWAGLILDEAQFVKNHASRVHECARDLPVRFKLAVTGTPLENSLTELHALTAIVAPGLFPSRRHFVEEYVRPIETEAAGVTAGPGAGSAVETASTLRTERLDRLRRRIRPFMLRRTKEVVAPELPAKQEQTLHIELTPEHRDLYDVFLQRERRKLLGLIEDLDRNRFIVFRSLTLLRMLALDASLLDDAYAGIPSAKLDTLLEQLGDVVHEGHRALVFSQFTTYLGKAAERLDAAGIRYTYLDGSTLNRRTVIEEFKTGDAHVFLISLKAGGVGLTLTEADYVFLLDPWWNPATEAQAIDRTHRIGQDKSVMVYRMIAAGTIEEKVMKLKERKAALFDAVVNDEALFGSALTAEDIRALLT</sequence>
<dbReference type="InterPro" id="IPR000330">
    <property type="entry name" value="SNF2_N"/>
</dbReference>
<proteinExistence type="predicted"/>
<dbReference type="SUPFAM" id="SSF52540">
    <property type="entry name" value="P-loop containing nucleoside triphosphate hydrolases"/>
    <property type="match status" value="2"/>
</dbReference>
<dbReference type="InterPro" id="IPR014001">
    <property type="entry name" value="Helicase_ATP-bd"/>
</dbReference>
<dbReference type="CDD" id="cd18793">
    <property type="entry name" value="SF2_C_SNF"/>
    <property type="match status" value="1"/>
</dbReference>
<reference evidence="5 6" key="1">
    <citation type="submission" date="2019-06" db="EMBL/GenBank/DDBJ databases">
        <title>Sequencing the genomes of 1000 actinobacteria strains.</title>
        <authorList>
            <person name="Klenk H.-P."/>
        </authorList>
    </citation>
    <scope>NUCLEOTIDE SEQUENCE [LARGE SCALE GENOMIC DNA]</scope>
    <source>
        <strain evidence="5 6">DSM 18031</strain>
    </source>
</reference>
<dbReference type="GO" id="GO:0004386">
    <property type="term" value="F:helicase activity"/>
    <property type="evidence" value="ECO:0007669"/>
    <property type="project" value="UniProtKB-KW"/>
</dbReference>
<dbReference type="InterPro" id="IPR049730">
    <property type="entry name" value="SNF2/RAD54-like_C"/>
</dbReference>
<evidence type="ECO:0000313" key="6">
    <source>
        <dbReference type="Proteomes" id="UP000318331"/>
    </source>
</evidence>
<dbReference type="RefSeq" id="WP_141917265.1">
    <property type="nucleotide sequence ID" value="NZ_BAAAYS010000021.1"/>
</dbReference>
<evidence type="ECO:0000256" key="1">
    <source>
        <dbReference type="ARBA" id="ARBA00022801"/>
    </source>
</evidence>